<dbReference type="AlphaFoldDB" id="A0A521FGB1"/>
<evidence type="ECO:0008006" key="3">
    <source>
        <dbReference type="Google" id="ProtNLM"/>
    </source>
</evidence>
<dbReference type="Proteomes" id="UP000320300">
    <property type="component" value="Unassembled WGS sequence"/>
</dbReference>
<proteinExistence type="predicted"/>
<name>A0A521FGB1_9SPHI</name>
<dbReference type="RefSeq" id="WP_142530269.1">
    <property type="nucleotide sequence ID" value="NZ_CBCSJO010000011.1"/>
</dbReference>
<dbReference type="OrthoDB" id="9804725at2"/>
<accession>A0A521FGB1</accession>
<reference evidence="1 2" key="1">
    <citation type="submission" date="2017-05" db="EMBL/GenBank/DDBJ databases">
        <authorList>
            <person name="Varghese N."/>
            <person name="Submissions S."/>
        </authorList>
    </citation>
    <scope>NUCLEOTIDE SEQUENCE [LARGE SCALE GENOMIC DNA]</scope>
    <source>
        <strain evidence="1 2">DSM 19036</strain>
    </source>
</reference>
<sequence length="238" mass="27905">MKKHLISYGCEKYSLQRELFKAIASSSEFFDEVTVFTPEDFDAEFASKMRNTLNLAKGGGFWLWKPYFIKKMLDCIDEGDLLIYCGANCIVNPWGKPRFDGYIDRLIDCRTGALAFELPHKESEYTKLEVFSHFNCSEEIIRSNQLMATIVMLRKCSHTCSMVDKWFDTACFYPFLFTDELRILPQDNDFIAHRYDQSIFSVIRKIYGVDIVPMKEYFFDFIRECDTFPFWATGLSHP</sequence>
<protein>
    <recommendedName>
        <fullName evidence="3">Polysaccharide pyruvyl transferase</fullName>
    </recommendedName>
</protein>
<evidence type="ECO:0000313" key="2">
    <source>
        <dbReference type="Proteomes" id="UP000320300"/>
    </source>
</evidence>
<dbReference type="EMBL" id="FXTN01000012">
    <property type="protein sequence ID" value="SMO95238.1"/>
    <property type="molecule type" value="Genomic_DNA"/>
</dbReference>
<gene>
    <name evidence="1" type="ORF">SAMN06265348_11255</name>
</gene>
<keyword evidence="2" id="KW-1185">Reference proteome</keyword>
<organism evidence="1 2">
    <name type="scientific">Pedobacter westerhofensis</name>
    <dbReference type="NCBI Taxonomy" id="425512"/>
    <lineage>
        <taxon>Bacteria</taxon>
        <taxon>Pseudomonadati</taxon>
        <taxon>Bacteroidota</taxon>
        <taxon>Sphingobacteriia</taxon>
        <taxon>Sphingobacteriales</taxon>
        <taxon>Sphingobacteriaceae</taxon>
        <taxon>Pedobacter</taxon>
    </lineage>
</organism>
<evidence type="ECO:0000313" key="1">
    <source>
        <dbReference type="EMBL" id="SMO95238.1"/>
    </source>
</evidence>